<keyword evidence="1" id="KW-0732">Signal</keyword>
<organism evidence="2 3">
    <name type="scientific">Peribacillus deserti</name>
    <dbReference type="NCBI Taxonomy" id="673318"/>
    <lineage>
        <taxon>Bacteria</taxon>
        <taxon>Bacillati</taxon>
        <taxon>Bacillota</taxon>
        <taxon>Bacilli</taxon>
        <taxon>Bacillales</taxon>
        <taxon>Bacillaceae</taxon>
        <taxon>Peribacillus</taxon>
    </lineage>
</organism>
<evidence type="ECO:0000313" key="3">
    <source>
        <dbReference type="Proteomes" id="UP000823486"/>
    </source>
</evidence>
<proteinExistence type="predicted"/>
<dbReference type="EMBL" id="JAFBFI010000021">
    <property type="protein sequence ID" value="MBM7694279.1"/>
    <property type="molecule type" value="Genomic_DNA"/>
</dbReference>
<reference evidence="2 3" key="1">
    <citation type="submission" date="2021-01" db="EMBL/GenBank/DDBJ databases">
        <title>Genomic Encyclopedia of Type Strains, Phase IV (KMG-IV): sequencing the most valuable type-strain genomes for metagenomic binning, comparative biology and taxonomic classification.</title>
        <authorList>
            <person name="Goeker M."/>
        </authorList>
    </citation>
    <scope>NUCLEOTIDE SEQUENCE [LARGE SCALE GENOMIC DNA]</scope>
    <source>
        <strain evidence="2 3">DSM 105482</strain>
    </source>
</reference>
<evidence type="ECO:0008006" key="4">
    <source>
        <dbReference type="Google" id="ProtNLM"/>
    </source>
</evidence>
<feature type="signal peptide" evidence="1">
    <location>
        <begin position="1"/>
        <end position="25"/>
    </location>
</feature>
<name>A0ABS2QNI2_9BACI</name>
<evidence type="ECO:0000256" key="1">
    <source>
        <dbReference type="SAM" id="SignalP"/>
    </source>
</evidence>
<protein>
    <recommendedName>
        <fullName evidence="4">DUF3888 domain-containing protein</fullName>
    </recommendedName>
</protein>
<comment type="caution">
    <text evidence="2">The sequence shown here is derived from an EMBL/GenBank/DDBJ whole genome shotgun (WGS) entry which is preliminary data.</text>
</comment>
<dbReference type="Pfam" id="PF13027">
    <property type="entry name" value="DUF3888"/>
    <property type="match status" value="1"/>
</dbReference>
<evidence type="ECO:0000313" key="2">
    <source>
        <dbReference type="EMBL" id="MBM7694279.1"/>
    </source>
</evidence>
<dbReference type="RefSeq" id="WP_204546379.1">
    <property type="nucleotide sequence ID" value="NZ_JAFBFI010000021.1"/>
</dbReference>
<accession>A0ABS2QNI2</accession>
<feature type="chain" id="PRO_5045874444" description="DUF3888 domain-containing protein" evidence="1">
    <location>
        <begin position="26"/>
        <end position="125"/>
    </location>
</feature>
<sequence length="125" mass="14216">MKYILTVFVATVSLLGLGLQTQVFAETKIKIEDKHNEFYDAFLTLLNPYAEKEINKKYPDRSYGLWNAEIKEVKRITNGQGQFPFHFIVKVTYDTYTGPHNPPEGPVTLTFEVKVDGVTVIDSKG</sequence>
<gene>
    <name evidence="2" type="ORF">JOC77_003740</name>
</gene>
<dbReference type="InterPro" id="IPR024984">
    <property type="entry name" value="DUF3888"/>
</dbReference>
<dbReference type="Proteomes" id="UP000823486">
    <property type="component" value="Unassembled WGS sequence"/>
</dbReference>
<keyword evidence="3" id="KW-1185">Reference proteome</keyword>